<reference evidence="11" key="1">
    <citation type="submission" date="2019-10" db="EMBL/GenBank/DDBJ databases">
        <title>Lacipirellula parvula gen. nov., sp. nov., representing a lineage of planctomycetes widespread in freshwater anoxic habitats, and description of the family Lacipirellulaceae.</title>
        <authorList>
            <person name="Dedysh S.N."/>
            <person name="Kulichevskaya I.S."/>
            <person name="Beletsky A.V."/>
            <person name="Rakitin A.L."/>
            <person name="Mardanov A.V."/>
            <person name="Ivanova A.A."/>
            <person name="Saltykova V.X."/>
            <person name="Rijpstra W.I.C."/>
            <person name="Sinninghe Damste J.S."/>
            <person name="Ravin N.V."/>
        </authorList>
    </citation>
    <scope>NUCLEOTIDE SEQUENCE [LARGE SCALE GENOMIC DNA]</scope>
    <source>
        <strain evidence="11">PX69</strain>
    </source>
</reference>
<feature type="active site" evidence="7">
    <location>
        <position position="140"/>
    </location>
</feature>
<dbReference type="PROSITE" id="PS51679">
    <property type="entry name" value="SAM_MT_C5"/>
    <property type="match status" value="1"/>
</dbReference>
<evidence type="ECO:0000256" key="1">
    <source>
        <dbReference type="ARBA" id="ARBA00011975"/>
    </source>
</evidence>
<organism evidence="10 11">
    <name type="scientific">Lacipirellula parvula</name>
    <dbReference type="NCBI Taxonomy" id="2650471"/>
    <lineage>
        <taxon>Bacteria</taxon>
        <taxon>Pseudomonadati</taxon>
        <taxon>Planctomycetota</taxon>
        <taxon>Planctomycetia</taxon>
        <taxon>Pirellulales</taxon>
        <taxon>Lacipirellulaceae</taxon>
        <taxon>Lacipirellula</taxon>
    </lineage>
</organism>
<dbReference type="REBASE" id="355814">
    <property type="entry name" value="M.PbaPX69ORF735P"/>
</dbReference>
<dbReference type="Gene3D" id="3.40.50.150">
    <property type="entry name" value="Vaccinia Virus protein VP39"/>
    <property type="match status" value="1"/>
</dbReference>
<protein>
    <recommendedName>
        <fullName evidence="1">DNA (cytosine-5-)-methyltransferase</fullName>
        <ecNumber evidence="1">2.1.1.37</ecNumber>
    </recommendedName>
</protein>
<dbReference type="GO" id="GO:0032259">
    <property type="term" value="P:methylation"/>
    <property type="evidence" value="ECO:0007669"/>
    <property type="project" value="UniProtKB-KW"/>
</dbReference>
<gene>
    <name evidence="10" type="ORF">PLANPX_0735</name>
</gene>
<evidence type="ECO:0000256" key="5">
    <source>
        <dbReference type="ARBA" id="ARBA00022747"/>
    </source>
</evidence>
<proteinExistence type="inferred from homology"/>
<dbReference type="GO" id="GO:0003886">
    <property type="term" value="F:DNA (cytosine-5-)-methyltransferase activity"/>
    <property type="evidence" value="ECO:0007669"/>
    <property type="project" value="UniProtKB-EC"/>
</dbReference>
<evidence type="ECO:0000256" key="6">
    <source>
        <dbReference type="ARBA" id="ARBA00047422"/>
    </source>
</evidence>
<evidence type="ECO:0000256" key="3">
    <source>
        <dbReference type="ARBA" id="ARBA00022679"/>
    </source>
</evidence>
<evidence type="ECO:0000256" key="2">
    <source>
        <dbReference type="ARBA" id="ARBA00022603"/>
    </source>
</evidence>
<dbReference type="Proteomes" id="UP000326837">
    <property type="component" value="Chromosome"/>
</dbReference>
<evidence type="ECO:0000256" key="9">
    <source>
        <dbReference type="SAM" id="MobiDB-lite"/>
    </source>
</evidence>
<evidence type="ECO:0000313" key="10">
    <source>
        <dbReference type="EMBL" id="BBO31123.1"/>
    </source>
</evidence>
<keyword evidence="11" id="KW-1185">Reference proteome</keyword>
<dbReference type="PANTHER" id="PTHR46098">
    <property type="entry name" value="TRNA (CYTOSINE(38)-C(5))-METHYLTRANSFERASE"/>
    <property type="match status" value="1"/>
</dbReference>
<dbReference type="NCBIfam" id="TIGR00675">
    <property type="entry name" value="dcm"/>
    <property type="match status" value="1"/>
</dbReference>
<dbReference type="InterPro" id="IPR029063">
    <property type="entry name" value="SAM-dependent_MTases_sf"/>
</dbReference>
<evidence type="ECO:0000256" key="8">
    <source>
        <dbReference type="RuleBase" id="RU000416"/>
    </source>
</evidence>
<dbReference type="InterPro" id="IPR050750">
    <property type="entry name" value="C5-MTase"/>
</dbReference>
<dbReference type="KEGG" id="lpav:PLANPX_0735"/>
<dbReference type="AlphaFoldDB" id="A0A5K7X9L7"/>
<feature type="region of interest" description="Disordered" evidence="9">
    <location>
        <begin position="1"/>
        <end position="32"/>
    </location>
</feature>
<dbReference type="PANTHER" id="PTHR46098:SF1">
    <property type="entry name" value="TRNA (CYTOSINE(38)-C(5))-METHYLTRANSFERASE"/>
    <property type="match status" value="1"/>
</dbReference>
<evidence type="ECO:0000256" key="7">
    <source>
        <dbReference type="PROSITE-ProRule" id="PRU01016"/>
    </source>
</evidence>
<dbReference type="GO" id="GO:0009307">
    <property type="term" value="P:DNA restriction-modification system"/>
    <property type="evidence" value="ECO:0007669"/>
    <property type="project" value="UniProtKB-KW"/>
</dbReference>
<dbReference type="SUPFAM" id="SSF53335">
    <property type="entry name" value="S-adenosyl-L-methionine-dependent methyltransferases"/>
    <property type="match status" value="1"/>
</dbReference>
<sequence>MLSHGEVERQRSASRLPPHTRRSTGDGNPCNREAFPYNAASWPRYSLRIRRSKQKRFMEEGPVGKDFCEFFAGIGLVDEALRRSGWQCGYANDIDAKKRQMYEGNYGPSPHYHEGDVWRVDEVIARIPGRPFLATASFPCTDMSLAGKRKGLAGEQSGSLFGFLQVIEQLAERRPRAVLLENVPGFLTSHDGRDFATAVNELAALGYWVDSFIIDAQWFVPQSRPRMFLVGYQADLLSPPLVVKPKGSKNGDANDPWHAAILAAEKLRPARLRAAMETIDPATGWATIDCGNPSVLRLTISDVIEFGDDQAWWEQAEVDRHYAMMFDRHAEQVEALRARRGQPVALTAFRRVRLGQQRMEVRFDGVAGCLRTPRGGSAKQIILALINGELRMRWMTPREYARLQGAGDYALPVNTIQGLFGFGDAVCVPVIEWIDRHMLTPVFEAAEGFSGQGSGFGKKPIAAS</sequence>
<comment type="catalytic activity">
    <reaction evidence="6">
        <text>a 2'-deoxycytidine in DNA + S-adenosyl-L-methionine = a 5-methyl-2'-deoxycytidine in DNA + S-adenosyl-L-homocysteine + H(+)</text>
        <dbReference type="Rhea" id="RHEA:13681"/>
        <dbReference type="Rhea" id="RHEA-COMP:11369"/>
        <dbReference type="Rhea" id="RHEA-COMP:11370"/>
        <dbReference type="ChEBI" id="CHEBI:15378"/>
        <dbReference type="ChEBI" id="CHEBI:57856"/>
        <dbReference type="ChEBI" id="CHEBI:59789"/>
        <dbReference type="ChEBI" id="CHEBI:85452"/>
        <dbReference type="ChEBI" id="CHEBI:85454"/>
        <dbReference type="EC" id="2.1.1.37"/>
    </reaction>
</comment>
<dbReference type="EMBL" id="AP021861">
    <property type="protein sequence ID" value="BBO31123.1"/>
    <property type="molecule type" value="Genomic_DNA"/>
</dbReference>
<evidence type="ECO:0000313" key="11">
    <source>
        <dbReference type="Proteomes" id="UP000326837"/>
    </source>
</evidence>
<keyword evidence="3 7" id="KW-0808">Transferase</keyword>
<keyword evidence="2 7" id="KW-0489">Methyltransferase</keyword>
<dbReference type="Pfam" id="PF00145">
    <property type="entry name" value="DNA_methylase"/>
    <property type="match status" value="1"/>
</dbReference>
<accession>A0A5K7X9L7</accession>
<feature type="compositionally biased region" description="Basic and acidic residues" evidence="9">
    <location>
        <begin position="1"/>
        <end position="11"/>
    </location>
</feature>
<dbReference type="InterPro" id="IPR001525">
    <property type="entry name" value="C5_MeTfrase"/>
</dbReference>
<dbReference type="EC" id="2.1.1.37" evidence="1"/>
<comment type="similarity">
    <text evidence="7 8">Belongs to the class I-like SAM-binding methyltransferase superfamily. C5-methyltransferase family.</text>
</comment>
<evidence type="ECO:0000256" key="4">
    <source>
        <dbReference type="ARBA" id="ARBA00022691"/>
    </source>
</evidence>
<dbReference type="PRINTS" id="PR00105">
    <property type="entry name" value="C5METTRFRASE"/>
</dbReference>
<keyword evidence="5" id="KW-0680">Restriction system</keyword>
<keyword evidence="4 7" id="KW-0949">S-adenosyl-L-methionine</keyword>
<name>A0A5K7X9L7_9BACT</name>